<dbReference type="RefSeq" id="WP_035939627.1">
    <property type="nucleotide sequence ID" value="NZ_AVPL01000053.1"/>
</dbReference>
<dbReference type="InterPro" id="IPR013538">
    <property type="entry name" value="ASHA1/2-like_C"/>
</dbReference>
<organism evidence="3 4">
    <name type="scientific">Knoellia aerolata DSM 18566</name>
    <dbReference type="NCBI Taxonomy" id="1385519"/>
    <lineage>
        <taxon>Bacteria</taxon>
        <taxon>Bacillati</taxon>
        <taxon>Actinomycetota</taxon>
        <taxon>Actinomycetes</taxon>
        <taxon>Micrococcales</taxon>
        <taxon>Intrasporangiaceae</taxon>
        <taxon>Knoellia</taxon>
    </lineage>
</organism>
<comment type="similarity">
    <text evidence="1">Belongs to the AHA1 family.</text>
</comment>
<dbReference type="eggNOG" id="COG3832">
    <property type="taxonomic scope" value="Bacteria"/>
</dbReference>
<proteinExistence type="inferred from homology"/>
<dbReference type="EMBL" id="AVPL01000053">
    <property type="protein sequence ID" value="KGN40112.1"/>
    <property type="molecule type" value="Genomic_DNA"/>
</dbReference>
<keyword evidence="4" id="KW-1185">Reference proteome</keyword>
<feature type="domain" description="Activator of Hsp90 ATPase homologue 1/2-like C-terminal" evidence="2">
    <location>
        <begin position="23"/>
        <end position="159"/>
    </location>
</feature>
<evidence type="ECO:0000256" key="1">
    <source>
        <dbReference type="ARBA" id="ARBA00006817"/>
    </source>
</evidence>
<dbReference type="Gene3D" id="3.30.530.20">
    <property type="match status" value="1"/>
</dbReference>
<dbReference type="OrthoDB" id="3365660at2"/>
<dbReference type="SUPFAM" id="SSF55961">
    <property type="entry name" value="Bet v1-like"/>
    <property type="match status" value="1"/>
</dbReference>
<comment type="caution">
    <text evidence="3">The sequence shown here is derived from an EMBL/GenBank/DDBJ whole genome shotgun (WGS) entry which is preliminary data.</text>
</comment>
<sequence>MPVTSIDKNPDDHSLVVVSDFPAPVERLWRFWTDPRQLEQWWGPPGYPATFTDAVFEPGGRVGYYMTSPEGERFGGYWDIDTIEPPRRLTFRDGFADADGNPQEGLPVGVIEVELSEHDGGTRVVSTSTYATAEDLEKVLAMGMEEGLTGAIGQIDEILATERATADR</sequence>
<dbReference type="AlphaFoldDB" id="A0A0A0JVM9"/>
<gene>
    <name evidence="3" type="ORF">N801_08200</name>
</gene>
<dbReference type="STRING" id="1385519.N801_08200"/>
<dbReference type="CDD" id="cd07814">
    <property type="entry name" value="SRPBCC_CalC_Aha1-like"/>
    <property type="match status" value="1"/>
</dbReference>
<name>A0A0A0JVM9_9MICO</name>
<dbReference type="Pfam" id="PF08327">
    <property type="entry name" value="AHSA1"/>
    <property type="match status" value="1"/>
</dbReference>
<evidence type="ECO:0000313" key="4">
    <source>
        <dbReference type="Proteomes" id="UP000030013"/>
    </source>
</evidence>
<evidence type="ECO:0000259" key="2">
    <source>
        <dbReference type="Pfam" id="PF08327"/>
    </source>
</evidence>
<accession>A0A0A0JVM9</accession>
<dbReference type="Proteomes" id="UP000030013">
    <property type="component" value="Unassembled WGS sequence"/>
</dbReference>
<evidence type="ECO:0000313" key="3">
    <source>
        <dbReference type="EMBL" id="KGN40112.1"/>
    </source>
</evidence>
<reference evidence="3 4" key="1">
    <citation type="submission" date="2013-08" db="EMBL/GenBank/DDBJ databases">
        <title>The genome sequence of Knoellia aerolata.</title>
        <authorList>
            <person name="Zhu W."/>
            <person name="Wang G."/>
        </authorList>
    </citation>
    <scope>NUCLEOTIDE SEQUENCE [LARGE SCALE GENOMIC DNA]</scope>
    <source>
        <strain evidence="3 4">DSM 18566</strain>
    </source>
</reference>
<dbReference type="InterPro" id="IPR023393">
    <property type="entry name" value="START-like_dom_sf"/>
</dbReference>
<protein>
    <submittedName>
        <fullName evidence="3">Activator of HSP90 ATPase</fullName>
    </submittedName>
</protein>